<keyword evidence="1" id="KW-1133">Transmembrane helix</keyword>
<evidence type="ECO:0000313" key="3">
    <source>
        <dbReference type="Proteomes" id="UP000184212"/>
    </source>
</evidence>
<proteinExistence type="predicted"/>
<keyword evidence="3" id="KW-1185">Reference proteome</keyword>
<feature type="transmembrane region" description="Helical" evidence="1">
    <location>
        <begin position="42"/>
        <end position="63"/>
    </location>
</feature>
<gene>
    <name evidence="2" type="ORF">SAMN04488109_3124</name>
</gene>
<dbReference type="EMBL" id="FQWQ01000002">
    <property type="protein sequence ID" value="SHH19775.1"/>
    <property type="molecule type" value="Genomic_DNA"/>
</dbReference>
<dbReference type="RefSeq" id="WP_073135755.1">
    <property type="nucleotide sequence ID" value="NZ_FQWQ01000002.1"/>
</dbReference>
<dbReference type="AlphaFoldDB" id="A0A1M5R072"/>
<dbReference type="Proteomes" id="UP000184212">
    <property type="component" value="Unassembled WGS sequence"/>
</dbReference>
<evidence type="ECO:0000313" key="2">
    <source>
        <dbReference type="EMBL" id="SHH19775.1"/>
    </source>
</evidence>
<name>A0A1M5R072_9BACT</name>
<dbReference type="OrthoDB" id="9851216at2"/>
<protein>
    <submittedName>
        <fullName evidence="2">Uncharacterized protein</fullName>
    </submittedName>
</protein>
<accession>A0A1M5R072</accession>
<keyword evidence="1" id="KW-0472">Membrane</keyword>
<evidence type="ECO:0000256" key="1">
    <source>
        <dbReference type="SAM" id="Phobius"/>
    </source>
</evidence>
<reference evidence="2 3" key="1">
    <citation type="submission" date="2016-11" db="EMBL/GenBank/DDBJ databases">
        <authorList>
            <person name="Jaros S."/>
            <person name="Januszkiewicz K."/>
            <person name="Wedrychowicz H."/>
        </authorList>
    </citation>
    <scope>NUCLEOTIDE SEQUENCE [LARGE SCALE GENOMIC DNA]</scope>
    <source>
        <strain evidence="2 3">DSM 24574</strain>
    </source>
</reference>
<keyword evidence="1" id="KW-0812">Transmembrane</keyword>
<sequence>MSTYERYIALYHKNKALNGFFRAGMALAKKKNVNRRFTYKELSIILGILVAVLVVIVLTVPVLPAHAMGLSLPEKPAVGQAVLRVVLDTLF</sequence>
<organism evidence="2 3">
    <name type="scientific">Chryseolinea serpens</name>
    <dbReference type="NCBI Taxonomy" id="947013"/>
    <lineage>
        <taxon>Bacteria</taxon>
        <taxon>Pseudomonadati</taxon>
        <taxon>Bacteroidota</taxon>
        <taxon>Cytophagia</taxon>
        <taxon>Cytophagales</taxon>
        <taxon>Fulvivirgaceae</taxon>
        <taxon>Chryseolinea</taxon>
    </lineage>
</organism>